<gene>
    <name evidence="2" type="ORF">Tco_0626846</name>
</gene>
<dbReference type="Proteomes" id="UP001151760">
    <property type="component" value="Unassembled WGS sequence"/>
</dbReference>
<protein>
    <submittedName>
        <fullName evidence="2">Uncharacterized protein</fullName>
    </submittedName>
</protein>
<feature type="region of interest" description="Disordered" evidence="1">
    <location>
        <begin position="67"/>
        <end position="101"/>
    </location>
</feature>
<dbReference type="EMBL" id="BQNB010008730">
    <property type="protein sequence ID" value="GJS53484.1"/>
    <property type="molecule type" value="Genomic_DNA"/>
</dbReference>
<comment type="caution">
    <text evidence="2">The sequence shown here is derived from an EMBL/GenBank/DDBJ whole genome shotgun (WGS) entry which is preliminary data.</text>
</comment>
<evidence type="ECO:0000313" key="2">
    <source>
        <dbReference type="EMBL" id="GJS53484.1"/>
    </source>
</evidence>
<reference evidence="2" key="2">
    <citation type="submission" date="2022-01" db="EMBL/GenBank/DDBJ databases">
        <authorList>
            <person name="Yamashiro T."/>
            <person name="Shiraishi A."/>
            <person name="Satake H."/>
            <person name="Nakayama K."/>
        </authorList>
    </citation>
    <scope>NUCLEOTIDE SEQUENCE</scope>
</reference>
<accession>A0ABQ4WKR2</accession>
<reference evidence="2" key="1">
    <citation type="journal article" date="2022" name="Int. J. Mol. Sci.">
        <title>Draft Genome of Tanacetum Coccineum: Genomic Comparison of Closely Related Tanacetum-Family Plants.</title>
        <authorList>
            <person name="Yamashiro T."/>
            <person name="Shiraishi A."/>
            <person name="Nakayama K."/>
            <person name="Satake H."/>
        </authorList>
    </citation>
    <scope>NUCLEOTIDE SEQUENCE</scope>
</reference>
<feature type="compositionally biased region" description="Basic and acidic residues" evidence="1">
    <location>
        <begin position="70"/>
        <end position="81"/>
    </location>
</feature>
<evidence type="ECO:0000256" key="1">
    <source>
        <dbReference type="SAM" id="MobiDB-lite"/>
    </source>
</evidence>
<organism evidence="2 3">
    <name type="scientific">Tanacetum coccineum</name>
    <dbReference type="NCBI Taxonomy" id="301880"/>
    <lineage>
        <taxon>Eukaryota</taxon>
        <taxon>Viridiplantae</taxon>
        <taxon>Streptophyta</taxon>
        <taxon>Embryophyta</taxon>
        <taxon>Tracheophyta</taxon>
        <taxon>Spermatophyta</taxon>
        <taxon>Magnoliopsida</taxon>
        <taxon>eudicotyledons</taxon>
        <taxon>Gunneridae</taxon>
        <taxon>Pentapetalae</taxon>
        <taxon>asterids</taxon>
        <taxon>campanulids</taxon>
        <taxon>Asterales</taxon>
        <taxon>Asteraceae</taxon>
        <taxon>Asteroideae</taxon>
        <taxon>Anthemideae</taxon>
        <taxon>Anthemidinae</taxon>
        <taxon>Tanacetum</taxon>
    </lineage>
</organism>
<proteinExistence type="predicted"/>
<sequence>MRSQSPLRLPRLGSLYRIPLLHQQIPFHHHLLKPHTHTSPTPTPPRAFYYRNTTRMAMRTQHALSLDLSAKTECDESKDEGTDSESEEAESEDQQQQAVQAEDIVEDEPLGLRYRATRRRALELVKGTVPSTYEVGQSSRSTPGQQIAYETPIQSHTRLPVRTTWEDPEDGTVYMDIECDMPPVRSSVQTPSLPVQTPSLPVHTLALSDWFPESPPTSLIVPSPVVSQVLIAATDKDDFLEVRAQLKLHRSILYDHTERLDVLPPTLFEGYGWDFTELFASLGSVREEIHS</sequence>
<evidence type="ECO:0000313" key="3">
    <source>
        <dbReference type="Proteomes" id="UP001151760"/>
    </source>
</evidence>
<feature type="compositionally biased region" description="Acidic residues" evidence="1">
    <location>
        <begin position="82"/>
        <end position="93"/>
    </location>
</feature>
<name>A0ABQ4WKR2_9ASTR</name>
<keyword evidence="3" id="KW-1185">Reference proteome</keyword>